<sequence>NTMLNISVIAVGEMESIKFYDNGFIYGGESKLFLYEKINKRYIRINTIKNVLMEEVLNDDVFINLTEKNTNSEIFDITSDGYYIVYDYENDDVVLYLKDKIIRRNKHINCNGILFSSEFHSKHSRLGAIYYISYSNNLIQMYDLNGRLRWKCGCDGIMNIIFRGYPQWYSTSENILECVSENVLENEVDYTVESINQNYNSLVEKCLDIADIKNLKKDYRSLREEWVRFLKEKEKLI</sequence>
<dbReference type="InParanoid" id="S7XPZ7"/>
<feature type="non-terminal residue" evidence="1">
    <location>
        <position position="1"/>
    </location>
</feature>
<organism evidence="1 2">
    <name type="scientific">Spraguea lophii (strain 42_110)</name>
    <name type="common">Microsporidian parasite</name>
    <dbReference type="NCBI Taxonomy" id="1358809"/>
    <lineage>
        <taxon>Eukaryota</taxon>
        <taxon>Fungi</taxon>
        <taxon>Fungi incertae sedis</taxon>
        <taxon>Microsporidia</taxon>
        <taxon>Spragueidae</taxon>
        <taxon>Spraguea</taxon>
    </lineage>
</organism>
<dbReference type="AlphaFoldDB" id="S7XPZ7"/>
<dbReference type="VEuPathDB" id="MicrosporidiaDB:SLOPH_549"/>
<dbReference type="EMBL" id="ATCN01001081">
    <property type="protein sequence ID" value="EPR78038.1"/>
    <property type="molecule type" value="Genomic_DNA"/>
</dbReference>
<reference evidence="2" key="1">
    <citation type="journal article" date="2013" name="PLoS Genet.">
        <title>The genome of Spraguea lophii and the basis of host-microsporidian interactions.</title>
        <authorList>
            <person name="Campbell S.E."/>
            <person name="Williams T.A."/>
            <person name="Yousuf A."/>
            <person name="Soanes D.M."/>
            <person name="Paszkiewicz K.H."/>
            <person name="Williams B.A.P."/>
        </authorList>
    </citation>
    <scope>NUCLEOTIDE SEQUENCE [LARGE SCALE GENOMIC DNA]</scope>
    <source>
        <strain evidence="2">42_110</strain>
    </source>
</reference>
<protein>
    <submittedName>
        <fullName evidence="1">Uncharacterized protein</fullName>
    </submittedName>
</protein>
<proteinExistence type="predicted"/>
<gene>
    <name evidence="1" type="ORF">SLOPH_549</name>
</gene>
<comment type="caution">
    <text evidence="1">The sequence shown here is derived from an EMBL/GenBank/DDBJ whole genome shotgun (WGS) entry which is preliminary data.</text>
</comment>
<dbReference type="HOGENOM" id="CLU_1173113_0_0_1"/>
<accession>S7XPZ7</accession>
<evidence type="ECO:0000313" key="1">
    <source>
        <dbReference type="EMBL" id="EPR78038.1"/>
    </source>
</evidence>
<name>S7XPZ7_SPRLO</name>
<dbReference type="Proteomes" id="UP000014978">
    <property type="component" value="Unassembled WGS sequence"/>
</dbReference>
<keyword evidence="2" id="KW-1185">Reference proteome</keyword>
<evidence type="ECO:0000313" key="2">
    <source>
        <dbReference type="Proteomes" id="UP000014978"/>
    </source>
</evidence>